<dbReference type="EMBL" id="FOMT01000003">
    <property type="protein sequence ID" value="SFE41818.1"/>
    <property type="molecule type" value="Genomic_DNA"/>
</dbReference>
<dbReference type="PANTHER" id="PTHR43649:SF12">
    <property type="entry name" value="DIACETYLCHITOBIOSE BINDING PROTEIN DASA"/>
    <property type="match status" value="1"/>
</dbReference>
<dbReference type="PROSITE" id="PS01037">
    <property type="entry name" value="SBP_BACTERIAL_1"/>
    <property type="match status" value="1"/>
</dbReference>
<keyword evidence="2" id="KW-0813">Transport</keyword>
<evidence type="ECO:0000256" key="1">
    <source>
        <dbReference type="ARBA" id="ARBA00008520"/>
    </source>
</evidence>
<proteinExistence type="inferred from homology"/>
<evidence type="ECO:0000256" key="5">
    <source>
        <dbReference type="SAM" id="SignalP"/>
    </source>
</evidence>
<dbReference type="SUPFAM" id="SSF53850">
    <property type="entry name" value="Periplasmic binding protein-like II"/>
    <property type="match status" value="1"/>
</dbReference>
<organism evidence="6 7">
    <name type="scientific">Paenibacillus catalpae</name>
    <dbReference type="NCBI Taxonomy" id="1045775"/>
    <lineage>
        <taxon>Bacteria</taxon>
        <taxon>Bacillati</taxon>
        <taxon>Bacillota</taxon>
        <taxon>Bacilli</taxon>
        <taxon>Bacillales</taxon>
        <taxon>Paenibacillaceae</taxon>
        <taxon>Paenibacillus</taxon>
    </lineage>
</organism>
<dbReference type="InterPro" id="IPR006059">
    <property type="entry name" value="SBP"/>
</dbReference>
<evidence type="ECO:0000313" key="6">
    <source>
        <dbReference type="EMBL" id="SFE41818.1"/>
    </source>
</evidence>
<dbReference type="Gene3D" id="3.40.190.10">
    <property type="entry name" value="Periplasmic binding protein-like II"/>
    <property type="match status" value="2"/>
</dbReference>
<dbReference type="AlphaFoldDB" id="A0A1I2AE40"/>
<protein>
    <submittedName>
        <fullName evidence="6">Raffinose/stachyose/melibiose transport system substrate-binding protein</fullName>
    </submittedName>
</protein>
<dbReference type="RefSeq" id="WP_091186524.1">
    <property type="nucleotide sequence ID" value="NZ_FOMT01000003.1"/>
</dbReference>
<accession>A0A1I2AE40</accession>
<gene>
    <name evidence="6" type="ORF">SAMN05216378_3048</name>
</gene>
<dbReference type="PANTHER" id="PTHR43649">
    <property type="entry name" value="ARABINOSE-BINDING PROTEIN-RELATED"/>
    <property type="match status" value="1"/>
</dbReference>
<dbReference type="OrthoDB" id="9798191at2"/>
<evidence type="ECO:0000256" key="2">
    <source>
        <dbReference type="ARBA" id="ARBA00022448"/>
    </source>
</evidence>
<dbReference type="Proteomes" id="UP000198855">
    <property type="component" value="Unassembled WGS sequence"/>
</dbReference>
<evidence type="ECO:0000313" key="7">
    <source>
        <dbReference type="Proteomes" id="UP000198855"/>
    </source>
</evidence>
<sequence>MLHVKKPLMLSLALAMLALPVAACGNNDNGNSKPSQSPSANTASNAPASNASDPKEEQEPVTLSYLTWNYATMGKSTDAWIKGLKDKYNITINMQNVPSDNYPAAFKTKYAANDMPDLVMTHGIDRNLFMSFEKVAIKPEDFVDLSDLPEIADFMPSVITDRKENTSGKLYYVPVTSNALGVLYNKKTFTDKGITIPTNIDEFTAVADKFKAAGIPPIEAAFKSLTQVQIIPFIAFGQYVNAKDMEIRKKLADGSMKYSEIKEDMTKVLQLQQEWRDKGYYQEGILGTDPNVAAEQVALGKTAMFITGTWQFTNMKNASPEAEIGYFPLPLNAAGEKTVVPTSADNGMMISANSKHVDAAKLAMQYYLSPEIQALVVDDLKGIPTSSKVQTNDPFLKDVQDAMAAGIVQPDWLGSNGYYFPSGSTFNIAQNLQSLVADGTTIDQFISDLDDANAKALSK</sequence>
<feature type="region of interest" description="Disordered" evidence="4">
    <location>
        <begin position="28"/>
        <end position="58"/>
    </location>
</feature>
<feature type="chain" id="PRO_5011543497" evidence="5">
    <location>
        <begin position="24"/>
        <end position="459"/>
    </location>
</feature>
<comment type="similarity">
    <text evidence="1">Belongs to the bacterial solute-binding protein 1 family.</text>
</comment>
<feature type="compositionally biased region" description="Low complexity" evidence="4">
    <location>
        <begin position="34"/>
        <end position="52"/>
    </location>
</feature>
<dbReference type="STRING" id="1045775.SAMN05216378_3048"/>
<reference evidence="7" key="1">
    <citation type="submission" date="2016-10" db="EMBL/GenBank/DDBJ databases">
        <authorList>
            <person name="Varghese N."/>
            <person name="Submissions S."/>
        </authorList>
    </citation>
    <scope>NUCLEOTIDE SEQUENCE [LARGE SCALE GENOMIC DNA]</scope>
    <source>
        <strain evidence="7">CGMCC 1.10784</strain>
    </source>
</reference>
<feature type="signal peptide" evidence="5">
    <location>
        <begin position="1"/>
        <end position="23"/>
    </location>
</feature>
<dbReference type="GO" id="GO:0055085">
    <property type="term" value="P:transmembrane transport"/>
    <property type="evidence" value="ECO:0007669"/>
    <property type="project" value="InterPro"/>
</dbReference>
<evidence type="ECO:0000256" key="4">
    <source>
        <dbReference type="SAM" id="MobiDB-lite"/>
    </source>
</evidence>
<dbReference type="InterPro" id="IPR006061">
    <property type="entry name" value="SBP_1_CS"/>
</dbReference>
<evidence type="ECO:0000256" key="3">
    <source>
        <dbReference type="ARBA" id="ARBA00022729"/>
    </source>
</evidence>
<keyword evidence="7" id="KW-1185">Reference proteome</keyword>
<name>A0A1I2AE40_9BACL</name>
<dbReference type="InterPro" id="IPR050490">
    <property type="entry name" value="Bact_solute-bd_prot1"/>
</dbReference>
<dbReference type="Pfam" id="PF01547">
    <property type="entry name" value="SBP_bac_1"/>
    <property type="match status" value="1"/>
</dbReference>
<keyword evidence="3 5" id="KW-0732">Signal</keyword>